<dbReference type="GO" id="GO:0006281">
    <property type="term" value="P:DNA repair"/>
    <property type="evidence" value="ECO:0007669"/>
    <property type="project" value="EnsemblFungi"/>
</dbReference>
<evidence type="ECO:0000256" key="6">
    <source>
        <dbReference type="SAM" id="Coils"/>
    </source>
</evidence>
<dbReference type="EMBL" id="FJOG01000042">
    <property type="protein sequence ID" value="CZR67193.1"/>
    <property type="molecule type" value="Genomic_DNA"/>
</dbReference>
<dbReference type="GO" id="GO:0000781">
    <property type="term" value="C:chromosome, telomeric region"/>
    <property type="evidence" value="ECO:0007669"/>
    <property type="project" value="GOC"/>
</dbReference>
<feature type="coiled-coil region" evidence="6">
    <location>
        <begin position="209"/>
        <end position="250"/>
    </location>
</feature>
<sequence>MAPPNNQKRVKGVQIHRPFIYGTTAKLFGEDNPKPPGTPADHTHSWTVFVKGVDDTDITYWCKKVQFKLHESIPNPMRMIEDVPPGGAFEVHETGWGEFEITIKIYYVPESLEKPQTLYHHLRLHPYGDTEEAKEAMRRGPDIKSWIYEEQIFSEPYNEFYDILTSPMPREKGGGGKGTRVMKGGMVGSVGERTASIPLTTRPDQPFSRETEKLEIKRLEEARVKVNDLMDKMSDDLKEKEAELDKLKREYNQPGVRA</sequence>
<keyword evidence="2" id="KW-0805">Transcription regulation</keyword>
<dbReference type="Proteomes" id="UP000184330">
    <property type="component" value="Unassembled WGS sequence"/>
</dbReference>
<dbReference type="CDD" id="cd16908">
    <property type="entry name" value="YEATS_Yaf9_like"/>
    <property type="match status" value="1"/>
</dbReference>
<organism evidence="8 9">
    <name type="scientific">Phialocephala subalpina</name>
    <dbReference type="NCBI Taxonomy" id="576137"/>
    <lineage>
        <taxon>Eukaryota</taxon>
        <taxon>Fungi</taxon>
        <taxon>Dikarya</taxon>
        <taxon>Ascomycota</taxon>
        <taxon>Pezizomycotina</taxon>
        <taxon>Leotiomycetes</taxon>
        <taxon>Helotiales</taxon>
        <taxon>Mollisiaceae</taxon>
        <taxon>Phialocephala</taxon>
        <taxon>Phialocephala fortinii species complex</taxon>
    </lineage>
</organism>
<dbReference type="PROSITE" id="PS51037">
    <property type="entry name" value="YEATS"/>
    <property type="match status" value="1"/>
</dbReference>
<gene>
    <name evidence="8" type="ORF">PAC_17092</name>
</gene>
<accession>A0A1L7XQ80</accession>
<dbReference type="GO" id="GO:0031509">
    <property type="term" value="P:subtelomeric heterochromatin formation"/>
    <property type="evidence" value="ECO:0007669"/>
    <property type="project" value="EnsemblFungi"/>
</dbReference>
<dbReference type="GO" id="GO:0000812">
    <property type="term" value="C:Swr1 complex"/>
    <property type="evidence" value="ECO:0007669"/>
    <property type="project" value="EnsemblFungi"/>
</dbReference>
<dbReference type="InterPro" id="IPR005033">
    <property type="entry name" value="YEATS"/>
</dbReference>
<evidence type="ECO:0000256" key="1">
    <source>
        <dbReference type="ARBA" id="ARBA00022408"/>
    </source>
</evidence>
<evidence type="ECO:0000256" key="3">
    <source>
        <dbReference type="ARBA" id="ARBA00023163"/>
    </source>
</evidence>
<keyword evidence="3" id="KW-0804">Transcription</keyword>
<dbReference type="STRING" id="576137.A0A1L7XQ80"/>
<dbReference type="PANTHER" id="PTHR47573">
    <property type="entry name" value="PROTEIN AF-9 HOMOLOG"/>
    <property type="match status" value="1"/>
</dbReference>
<keyword evidence="9" id="KW-1185">Reference proteome</keyword>
<dbReference type="InterPro" id="IPR038704">
    <property type="entry name" value="YEAST_sf"/>
</dbReference>
<evidence type="ECO:0000256" key="5">
    <source>
        <dbReference type="PROSITE-ProRule" id="PRU00376"/>
    </source>
</evidence>
<comment type="subcellular location">
    <subcellularLocation>
        <location evidence="5">Nucleus</location>
    </subcellularLocation>
</comment>
<feature type="domain" description="YEATS" evidence="7">
    <location>
        <begin position="9"/>
        <end position="167"/>
    </location>
</feature>
<keyword evidence="4 5" id="KW-0539">Nucleus</keyword>
<evidence type="ECO:0000313" key="9">
    <source>
        <dbReference type="Proteomes" id="UP000184330"/>
    </source>
</evidence>
<dbReference type="GO" id="GO:0035267">
    <property type="term" value="C:NuA4 histone acetyltransferase complex"/>
    <property type="evidence" value="ECO:0007669"/>
    <property type="project" value="EnsemblFungi"/>
</dbReference>
<evidence type="ECO:0000259" key="7">
    <source>
        <dbReference type="PROSITE" id="PS51037"/>
    </source>
</evidence>
<dbReference type="AlphaFoldDB" id="A0A1L7XQ80"/>
<reference evidence="8 9" key="1">
    <citation type="submission" date="2016-03" db="EMBL/GenBank/DDBJ databases">
        <authorList>
            <person name="Ploux O."/>
        </authorList>
    </citation>
    <scope>NUCLEOTIDE SEQUENCE [LARGE SCALE GENOMIC DNA]</scope>
    <source>
        <strain evidence="8 9">UAMH 11012</strain>
    </source>
</reference>
<dbReference type="GO" id="GO:0006355">
    <property type="term" value="P:regulation of DNA-templated transcription"/>
    <property type="evidence" value="ECO:0007669"/>
    <property type="project" value="InterPro"/>
</dbReference>
<dbReference type="OrthoDB" id="16041at2759"/>
<evidence type="ECO:0000256" key="2">
    <source>
        <dbReference type="ARBA" id="ARBA00023015"/>
    </source>
</evidence>
<protein>
    <recommendedName>
        <fullName evidence="1">Protein AF-9 homolog</fullName>
    </recommendedName>
</protein>
<dbReference type="Gene3D" id="2.60.40.1970">
    <property type="entry name" value="YEATS domain"/>
    <property type="match status" value="1"/>
</dbReference>
<evidence type="ECO:0000313" key="8">
    <source>
        <dbReference type="EMBL" id="CZR67193.1"/>
    </source>
</evidence>
<name>A0A1L7XQ80_9HELO</name>
<dbReference type="InterPro" id="IPR055129">
    <property type="entry name" value="YEATS_dom"/>
</dbReference>
<dbReference type="Pfam" id="PF03366">
    <property type="entry name" value="YEATS"/>
    <property type="match status" value="1"/>
</dbReference>
<keyword evidence="6" id="KW-0175">Coiled coil</keyword>
<evidence type="ECO:0000256" key="4">
    <source>
        <dbReference type="ARBA" id="ARBA00023242"/>
    </source>
</evidence>
<proteinExistence type="predicted"/>
<dbReference type="PANTHER" id="PTHR47573:SF1">
    <property type="entry name" value="PROTEIN AF-9 HOMOLOG"/>
    <property type="match status" value="1"/>
</dbReference>